<gene>
    <name evidence="1" type="ORF">GGQ80_000768</name>
</gene>
<name>A0A840F4R8_9SPHN</name>
<protein>
    <submittedName>
        <fullName evidence="1">Uncharacterized protein</fullName>
    </submittedName>
</protein>
<proteinExistence type="predicted"/>
<keyword evidence="2" id="KW-1185">Reference proteome</keyword>
<comment type="caution">
    <text evidence="1">The sequence shown here is derived from an EMBL/GenBank/DDBJ whole genome shotgun (WGS) entry which is preliminary data.</text>
</comment>
<dbReference type="Proteomes" id="UP000529795">
    <property type="component" value="Unassembled WGS sequence"/>
</dbReference>
<evidence type="ECO:0000313" key="2">
    <source>
        <dbReference type="Proteomes" id="UP000529795"/>
    </source>
</evidence>
<reference evidence="1 2" key="1">
    <citation type="submission" date="2020-08" db="EMBL/GenBank/DDBJ databases">
        <title>Genomic Encyclopedia of Type Strains, Phase IV (KMG-IV): sequencing the most valuable type-strain genomes for metagenomic binning, comparative biology and taxonomic classification.</title>
        <authorList>
            <person name="Goeker M."/>
        </authorList>
    </citation>
    <scope>NUCLEOTIDE SEQUENCE [LARGE SCALE GENOMIC DNA]</scope>
    <source>
        <strain evidence="1 2">YC6723</strain>
    </source>
</reference>
<accession>A0A840F4R8</accession>
<dbReference type="EMBL" id="JACIEV010000002">
    <property type="protein sequence ID" value="MBB4152880.1"/>
    <property type="molecule type" value="Genomic_DNA"/>
</dbReference>
<dbReference type="AlphaFoldDB" id="A0A840F4R8"/>
<evidence type="ECO:0000313" key="1">
    <source>
        <dbReference type="EMBL" id="MBB4152880.1"/>
    </source>
</evidence>
<sequence length="37" mass="4117">MPEIRAVFTRFNQTEVDVSYRVSSKATAARDLIISSG</sequence>
<organism evidence="1 2">
    <name type="scientific">Sphingomonas jinjuensis</name>
    <dbReference type="NCBI Taxonomy" id="535907"/>
    <lineage>
        <taxon>Bacteria</taxon>
        <taxon>Pseudomonadati</taxon>
        <taxon>Pseudomonadota</taxon>
        <taxon>Alphaproteobacteria</taxon>
        <taxon>Sphingomonadales</taxon>
        <taxon>Sphingomonadaceae</taxon>
        <taxon>Sphingomonas</taxon>
    </lineage>
</organism>